<keyword evidence="1" id="KW-1185">Reference proteome</keyword>
<evidence type="ECO:0000313" key="1">
    <source>
        <dbReference type="Proteomes" id="UP000095283"/>
    </source>
</evidence>
<organism evidence="1 2">
    <name type="scientific">Heterorhabditis bacteriophora</name>
    <name type="common">Entomopathogenic nematode worm</name>
    <dbReference type="NCBI Taxonomy" id="37862"/>
    <lineage>
        <taxon>Eukaryota</taxon>
        <taxon>Metazoa</taxon>
        <taxon>Ecdysozoa</taxon>
        <taxon>Nematoda</taxon>
        <taxon>Chromadorea</taxon>
        <taxon>Rhabditida</taxon>
        <taxon>Rhabditina</taxon>
        <taxon>Rhabditomorpha</taxon>
        <taxon>Strongyloidea</taxon>
        <taxon>Heterorhabditidae</taxon>
        <taxon>Heterorhabditis</taxon>
    </lineage>
</organism>
<reference evidence="2" key="1">
    <citation type="submission" date="2016-11" db="UniProtKB">
        <authorList>
            <consortium name="WormBaseParasite"/>
        </authorList>
    </citation>
    <scope>IDENTIFICATION</scope>
</reference>
<evidence type="ECO:0000313" key="2">
    <source>
        <dbReference type="WBParaSite" id="Hba_13972"/>
    </source>
</evidence>
<dbReference type="AlphaFoldDB" id="A0A1I7X900"/>
<proteinExistence type="predicted"/>
<dbReference type="Proteomes" id="UP000095283">
    <property type="component" value="Unplaced"/>
</dbReference>
<accession>A0A1I7X900</accession>
<dbReference type="WBParaSite" id="Hba_13972">
    <property type="protein sequence ID" value="Hba_13972"/>
    <property type="gene ID" value="Hba_13972"/>
</dbReference>
<protein>
    <submittedName>
        <fullName evidence="2">Mobile element protein</fullName>
    </submittedName>
</protein>
<name>A0A1I7X900_HETBA</name>
<sequence>MNGFVFSVLQNVVFDTIDTYLRISTTESIN</sequence>